<dbReference type="InterPro" id="IPR058240">
    <property type="entry name" value="rSAM_sf"/>
</dbReference>
<dbReference type="SUPFAM" id="SSF102114">
    <property type="entry name" value="Radical SAM enzymes"/>
    <property type="match status" value="1"/>
</dbReference>
<proteinExistence type="inferred from homology"/>
<evidence type="ECO:0000256" key="2">
    <source>
        <dbReference type="ARBA" id="ARBA00009777"/>
    </source>
</evidence>
<dbReference type="Gene3D" id="3.30.70.20">
    <property type="match status" value="1"/>
</dbReference>
<evidence type="ECO:0000256" key="4">
    <source>
        <dbReference type="ARBA" id="ARBA00022691"/>
    </source>
</evidence>
<evidence type="ECO:0000259" key="11">
    <source>
        <dbReference type="PROSITE" id="PS51918"/>
    </source>
</evidence>
<gene>
    <name evidence="12" type="ORF">ADH66_05475</name>
</gene>
<dbReference type="SFLD" id="SFLDS00029">
    <property type="entry name" value="Radical_SAM"/>
    <property type="match status" value="1"/>
</dbReference>
<dbReference type="InterPro" id="IPR017896">
    <property type="entry name" value="4Fe4S_Fe-S-bd"/>
</dbReference>
<dbReference type="PANTHER" id="PTHR30352:SF4">
    <property type="entry name" value="PYRUVATE FORMATE-LYASE 2-ACTIVATING ENZYME"/>
    <property type="match status" value="1"/>
</dbReference>
<dbReference type="InterPro" id="IPR034457">
    <property type="entry name" value="Organic_radical-activating"/>
</dbReference>
<dbReference type="Pfam" id="PF04055">
    <property type="entry name" value="Radical_SAM"/>
    <property type="match status" value="1"/>
</dbReference>
<comment type="cofactor">
    <cofactor evidence="1">
        <name>[4Fe-4S] cluster</name>
        <dbReference type="ChEBI" id="CHEBI:49883"/>
    </cofactor>
</comment>
<dbReference type="SFLD" id="SFLDG01118">
    <property type="entry name" value="activating_enzymes__group_2"/>
    <property type="match status" value="1"/>
</dbReference>
<comment type="similarity">
    <text evidence="2">Belongs to the organic radical-activating enzymes family.</text>
</comment>
<dbReference type="EMBL" id="CP021422">
    <property type="protein sequence ID" value="ASB40155.1"/>
    <property type="molecule type" value="Genomic_DNA"/>
</dbReference>
<evidence type="ECO:0000256" key="3">
    <source>
        <dbReference type="ARBA" id="ARBA00022485"/>
    </source>
</evidence>
<comment type="catalytic activity">
    <reaction evidence="9">
        <text>glycyl-[protein] + reduced [flavodoxin] + S-adenosyl-L-methionine = glycin-2-yl radical-[protein] + semiquinone [flavodoxin] + 5'-deoxyadenosine + L-methionine + H(+)</text>
        <dbReference type="Rhea" id="RHEA:61976"/>
        <dbReference type="Rhea" id="RHEA-COMP:10622"/>
        <dbReference type="Rhea" id="RHEA-COMP:14480"/>
        <dbReference type="Rhea" id="RHEA-COMP:15993"/>
        <dbReference type="Rhea" id="RHEA-COMP:15994"/>
        <dbReference type="ChEBI" id="CHEBI:15378"/>
        <dbReference type="ChEBI" id="CHEBI:17319"/>
        <dbReference type="ChEBI" id="CHEBI:29947"/>
        <dbReference type="ChEBI" id="CHEBI:32722"/>
        <dbReference type="ChEBI" id="CHEBI:57618"/>
        <dbReference type="ChEBI" id="CHEBI:57844"/>
        <dbReference type="ChEBI" id="CHEBI:59789"/>
        <dbReference type="ChEBI" id="CHEBI:140311"/>
    </reaction>
</comment>
<keyword evidence="8" id="KW-0411">Iron-sulfur</keyword>
<evidence type="ECO:0000313" key="12">
    <source>
        <dbReference type="EMBL" id="ASB40155.1"/>
    </source>
</evidence>
<sequence>MLGGTMESAMIMDIQRYSLHDGPGIRSTVFLKGCHMSCLWCHNPESQYPGQEMMYYPELCVGCGGCLGRCTKGAAGEGGIDVHICRDCGQKRECAEACPAEALRVCGSRRTTEEVLRGLLRDRSIYGAEGGVTCSGGEPLLQAGFVRELFRLCRREDIGTCIDTTLNVEWSVIESVLALTDLFLVDIKFMSEKLALKYTGAGCGRTFENLRRLSELKKPVYIRTPLIAGVNDIPPESAERERFIGELENVLRADSFYVTDHAGKKYRALQRENWLARQQDKKNISEKGDAE</sequence>
<evidence type="ECO:0000313" key="13">
    <source>
        <dbReference type="Proteomes" id="UP000196710"/>
    </source>
</evidence>
<dbReference type="Gene3D" id="3.80.30.10">
    <property type="entry name" value="pyruvate-formate lyase- activating enzyme"/>
    <property type="match status" value="1"/>
</dbReference>
<reference evidence="13" key="1">
    <citation type="submission" date="2017-05" db="EMBL/GenBank/DDBJ databases">
        <title>Improved OligoMM genomes.</title>
        <authorList>
            <person name="Garzetti D."/>
        </authorList>
    </citation>
    <scope>NUCLEOTIDE SEQUENCE [LARGE SCALE GENOMIC DNA]</scope>
    <source>
        <strain evidence="13">KB18</strain>
    </source>
</reference>
<dbReference type="NCBIfam" id="TIGR02494">
    <property type="entry name" value="PFLE_PFLC"/>
    <property type="match status" value="1"/>
</dbReference>
<feature type="domain" description="4Fe-4S ferredoxin-type" evidence="10">
    <location>
        <begin position="76"/>
        <end position="108"/>
    </location>
</feature>
<keyword evidence="3" id="KW-0004">4Fe-4S</keyword>
<evidence type="ECO:0000259" key="10">
    <source>
        <dbReference type="PROSITE" id="PS51379"/>
    </source>
</evidence>
<keyword evidence="5" id="KW-0479">Metal-binding</keyword>
<protein>
    <recommendedName>
        <fullName evidence="14">Glycyl-radical enzyme activating protein</fullName>
    </recommendedName>
</protein>
<feature type="domain" description="Radical SAM core" evidence="11">
    <location>
        <begin position="20"/>
        <end position="291"/>
    </location>
</feature>
<dbReference type="PANTHER" id="PTHR30352">
    <property type="entry name" value="PYRUVATE FORMATE-LYASE-ACTIVATING ENZYME"/>
    <property type="match status" value="1"/>
</dbReference>
<evidence type="ECO:0008006" key="14">
    <source>
        <dbReference type="Google" id="ProtNLM"/>
    </source>
</evidence>
<evidence type="ECO:0000256" key="9">
    <source>
        <dbReference type="ARBA" id="ARBA00047365"/>
    </source>
</evidence>
<dbReference type="Proteomes" id="UP000196710">
    <property type="component" value="Chromosome"/>
</dbReference>
<evidence type="ECO:0000256" key="7">
    <source>
        <dbReference type="ARBA" id="ARBA00023004"/>
    </source>
</evidence>
<name>A0ABM6L4F6_9FIRM</name>
<evidence type="ECO:0000256" key="6">
    <source>
        <dbReference type="ARBA" id="ARBA00023002"/>
    </source>
</evidence>
<feature type="domain" description="4Fe-4S ferredoxin-type" evidence="10">
    <location>
        <begin position="51"/>
        <end position="74"/>
    </location>
</feature>
<evidence type="ECO:0000256" key="8">
    <source>
        <dbReference type="ARBA" id="ARBA00023014"/>
    </source>
</evidence>
<dbReference type="PROSITE" id="PS51918">
    <property type="entry name" value="RADICAL_SAM"/>
    <property type="match status" value="1"/>
</dbReference>
<accession>A0ABM6L4F6</accession>
<evidence type="ECO:0000256" key="5">
    <source>
        <dbReference type="ARBA" id="ARBA00022723"/>
    </source>
</evidence>
<dbReference type="InterPro" id="IPR001989">
    <property type="entry name" value="Radical_activat_CS"/>
</dbReference>
<dbReference type="SFLD" id="SFLDG01066">
    <property type="entry name" value="organic_radical-activating_enz"/>
    <property type="match status" value="1"/>
</dbReference>
<dbReference type="InterPro" id="IPR007197">
    <property type="entry name" value="rSAM"/>
</dbReference>
<dbReference type="PIRSF" id="PIRSF000371">
    <property type="entry name" value="PFL_act_enz"/>
    <property type="match status" value="1"/>
</dbReference>
<dbReference type="InterPro" id="IPR012839">
    <property type="entry name" value="Organic_radical_activase"/>
</dbReference>
<keyword evidence="4" id="KW-0949">S-adenosyl-L-methionine</keyword>
<dbReference type="Pfam" id="PF13353">
    <property type="entry name" value="Fer4_12"/>
    <property type="match status" value="1"/>
</dbReference>
<dbReference type="InterPro" id="IPR040074">
    <property type="entry name" value="BssD/PflA/YjjW"/>
</dbReference>
<keyword evidence="6" id="KW-0560">Oxidoreductase</keyword>
<dbReference type="PROSITE" id="PS51379">
    <property type="entry name" value="4FE4S_FER_2"/>
    <property type="match status" value="2"/>
</dbReference>
<dbReference type="PROSITE" id="PS01087">
    <property type="entry name" value="RADICAL_ACTIVATING"/>
    <property type="match status" value="1"/>
</dbReference>
<dbReference type="SUPFAM" id="SSF54862">
    <property type="entry name" value="4Fe-4S ferredoxins"/>
    <property type="match status" value="1"/>
</dbReference>
<organism evidence="12 13">
    <name type="scientific">Acutalibacter muris</name>
    <dbReference type="NCBI Taxonomy" id="1796620"/>
    <lineage>
        <taxon>Bacteria</taxon>
        <taxon>Bacillati</taxon>
        <taxon>Bacillota</taxon>
        <taxon>Clostridia</taxon>
        <taxon>Eubacteriales</taxon>
        <taxon>Acutalibacteraceae</taxon>
        <taxon>Acutalibacter</taxon>
    </lineage>
</organism>
<evidence type="ECO:0000256" key="1">
    <source>
        <dbReference type="ARBA" id="ARBA00001966"/>
    </source>
</evidence>
<keyword evidence="13" id="KW-1185">Reference proteome</keyword>
<keyword evidence="7" id="KW-0408">Iron</keyword>